<sequence>MSSVELSDADLQPILEFTSTPARKARDLILEGSQGIAASGDVSEKKTRSVS</sequence>
<dbReference type="Proteomes" id="UP000886501">
    <property type="component" value="Unassembled WGS sequence"/>
</dbReference>
<name>A0ACB6Z8K3_THEGA</name>
<keyword evidence="2" id="KW-1185">Reference proteome</keyword>
<protein>
    <submittedName>
        <fullName evidence="1">Uncharacterized protein</fullName>
    </submittedName>
</protein>
<gene>
    <name evidence="1" type="ORF">BDM02DRAFT_3119439</name>
</gene>
<organism evidence="1 2">
    <name type="scientific">Thelephora ganbajun</name>
    <name type="common">Ganba fungus</name>
    <dbReference type="NCBI Taxonomy" id="370292"/>
    <lineage>
        <taxon>Eukaryota</taxon>
        <taxon>Fungi</taxon>
        <taxon>Dikarya</taxon>
        <taxon>Basidiomycota</taxon>
        <taxon>Agaricomycotina</taxon>
        <taxon>Agaricomycetes</taxon>
        <taxon>Thelephorales</taxon>
        <taxon>Thelephoraceae</taxon>
        <taxon>Thelephora</taxon>
    </lineage>
</organism>
<reference evidence="1" key="1">
    <citation type="submission" date="2019-10" db="EMBL/GenBank/DDBJ databases">
        <authorList>
            <consortium name="DOE Joint Genome Institute"/>
            <person name="Kuo A."/>
            <person name="Miyauchi S."/>
            <person name="Kiss E."/>
            <person name="Drula E."/>
            <person name="Kohler A."/>
            <person name="Sanchez-Garcia M."/>
            <person name="Andreopoulos B."/>
            <person name="Barry K.W."/>
            <person name="Bonito G."/>
            <person name="Buee M."/>
            <person name="Carver A."/>
            <person name="Chen C."/>
            <person name="Cichocki N."/>
            <person name="Clum A."/>
            <person name="Culley D."/>
            <person name="Crous P.W."/>
            <person name="Fauchery L."/>
            <person name="Girlanda M."/>
            <person name="Hayes R."/>
            <person name="Keri Z."/>
            <person name="Labutti K."/>
            <person name="Lipzen A."/>
            <person name="Lombard V."/>
            <person name="Magnuson J."/>
            <person name="Maillard F."/>
            <person name="Morin E."/>
            <person name="Murat C."/>
            <person name="Nolan M."/>
            <person name="Ohm R."/>
            <person name="Pangilinan J."/>
            <person name="Pereira M."/>
            <person name="Perotto S."/>
            <person name="Peter M."/>
            <person name="Riley R."/>
            <person name="Sitrit Y."/>
            <person name="Stielow B."/>
            <person name="Szollosi G."/>
            <person name="Zifcakova L."/>
            <person name="Stursova M."/>
            <person name="Spatafora J.W."/>
            <person name="Tedersoo L."/>
            <person name="Vaario L.-M."/>
            <person name="Yamada A."/>
            <person name="Yan M."/>
            <person name="Wang P."/>
            <person name="Xu J."/>
            <person name="Bruns T."/>
            <person name="Baldrian P."/>
            <person name="Vilgalys R."/>
            <person name="Henrissat B."/>
            <person name="Grigoriev I.V."/>
            <person name="Hibbett D."/>
            <person name="Nagy L.G."/>
            <person name="Martin F.M."/>
        </authorList>
    </citation>
    <scope>NUCLEOTIDE SEQUENCE</scope>
    <source>
        <strain evidence="1">P2</strain>
    </source>
</reference>
<reference evidence="1" key="2">
    <citation type="journal article" date="2020" name="Nat. Commun.">
        <title>Large-scale genome sequencing of mycorrhizal fungi provides insights into the early evolution of symbiotic traits.</title>
        <authorList>
            <person name="Miyauchi S."/>
            <person name="Kiss E."/>
            <person name="Kuo A."/>
            <person name="Drula E."/>
            <person name="Kohler A."/>
            <person name="Sanchez-Garcia M."/>
            <person name="Morin E."/>
            <person name="Andreopoulos B."/>
            <person name="Barry K.W."/>
            <person name="Bonito G."/>
            <person name="Buee M."/>
            <person name="Carver A."/>
            <person name="Chen C."/>
            <person name="Cichocki N."/>
            <person name="Clum A."/>
            <person name="Culley D."/>
            <person name="Crous P.W."/>
            <person name="Fauchery L."/>
            <person name="Girlanda M."/>
            <person name="Hayes R.D."/>
            <person name="Keri Z."/>
            <person name="LaButti K."/>
            <person name="Lipzen A."/>
            <person name="Lombard V."/>
            <person name="Magnuson J."/>
            <person name="Maillard F."/>
            <person name="Murat C."/>
            <person name="Nolan M."/>
            <person name="Ohm R.A."/>
            <person name="Pangilinan J."/>
            <person name="Pereira M.F."/>
            <person name="Perotto S."/>
            <person name="Peter M."/>
            <person name="Pfister S."/>
            <person name="Riley R."/>
            <person name="Sitrit Y."/>
            <person name="Stielow J.B."/>
            <person name="Szollosi G."/>
            <person name="Zifcakova L."/>
            <person name="Stursova M."/>
            <person name="Spatafora J.W."/>
            <person name="Tedersoo L."/>
            <person name="Vaario L.M."/>
            <person name="Yamada A."/>
            <person name="Yan M."/>
            <person name="Wang P."/>
            <person name="Xu J."/>
            <person name="Bruns T."/>
            <person name="Baldrian P."/>
            <person name="Vilgalys R."/>
            <person name="Dunand C."/>
            <person name="Henrissat B."/>
            <person name="Grigoriev I.V."/>
            <person name="Hibbett D."/>
            <person name="Nagy L.G."/>
            <person name="Martin F.M."/>
        </authorList>
    </citation>
    <scope>NUCLEOTIDE SEQUENCE</scope>
    <source>
        <strain evidence="1">P2</strain>
    </source>
</reference>
<feature type="non-terminal residue" evidence="1">
    <location>
        <position position="1"/>
    </location>
</feature>
<accession>A0ACB6Z8K3</accession>
<comment type="caution">
    <text evidence="1">The sequence shown here is derived from an EMBL/GenBank/DDBJ whole genome shotgun (WGS) entry which is preliminary data.</text>
</comment>
<proteinExistence type="predicted"/>
<evidence type="ECO:0000313" key="1">
    <source>
        <dbReference type="EMBL" id="KAF9645956.1"/>
    </source>
</evidence>
<dbReference type="EMBL" id="MU118072">
    <property type="protein sequence ID" value="KAF9645956.1"/>
    <property type="molecule type" value="Genomic_DNA"/>
</dbReference>
<evidence type="ECO:0000313" key="2">
    <source>
        <dbReference type="Proteomes" id="UP000886501"/>
    </source>
</evidence>